<feature type="transmembrane region" description="Helical" evidence="8">
    <location>
        <begin position="159"/>
        <end position="177"/>
    </location>
</feature>
<dbReference type="GO" id="GO:0046872">
    <property type="term" value="F:metal ion binding"/>
    <property type="evidence" value="ECO:0007669"/>
    <property type="project" value="UniProtKB-KW"/>
</dbReference>
<evidence type="ECO:0000256" key="1">
    <source>
        <dbReference type="ARBA" id="ARBA00004651"/>
    </source>
</evidence>
<dbReference type="HOGENOM" id="CLU_023982_1_0_6"/>
<dbReference type="GO" id="GO:0016757">
    <property type="term" value="F:glycosyltransferase activity"/>
    <property type="evidence" value="ECO:0007669"/>
    <property type="project" value="UniProtKB-KW"/>
</dbReference>
<dbReference type="Pfam" id="PF00953">
    <property type="entry name" value="Glycos_transf_4"/>
    <property type="match status" value="1"/>
</dbReference>
<dbReference type="EMBL" id="AAPI01000007">
    <property type="protein sequence ID" value="EAS46311.1"/>
    <property type="molecule type" value="Genomic_DNA"/>
</dbReference>
<sequence length="364" mass="39237">MIQYLPSLAGVALLSFAFTKLLIPISHATGLLDRPQGRKAHHGTVPLVGGIAIYLSVLFCAVLFLNLPESFIGIALICGLITFIGALDDRYPVHPYYRLTMQLIAGVSLATISGSSLRDLGDLAGFGAINLGLFAIPFTAVAITGLCNAYNMVDGIDGLAGSLTIVSLLSLLVLANGQAPDNQVALLAYMATSIGVFLLFNLTVGPFAKTKVFMGDAGSTFLGCAVAIAMIQFTQSRHAVIQPATALWLVAIPLMDMASTMVRRVRKGRSPFHADRTHLHHILMRAGFSQRQALMAIVLVATILAGIGILLERVWPQSEAVSFALFLVAFGLYFQFIFKHAFKFARTVRRLIFDRRATETRAGI</sequence>
<evidence type="ECO:0000256" key="6">
    <source>
        <dbReference type="ARBA" id="ARBA00023136"/>
    </source>
</evidence>
<keyword evidence="5 8" id="KW-1133">Transmembrane helix</keyword>
<dbReference type="GO" id="GO:0016780">
    <property type="term" value="F:phosphotransferase activity, for other substituted phosphate groups"/>
    <property type="evidence" value="ECO:0007669"/>
    <property type="project" value="InterPro"/>
</dbReference>
<dbReference type="OrthoDB" id="9783652at2"/>
<evidence type="ECO:0000313" key="10">
    <source>
        <dbReference type="Proteomes" id="UP000005555"/>
    </source>
</evidence>
<dbReference type="STRING" id="314287.GB2207_00020"/>
<feature type="transmembrane region" description="Helical" evidence="8">
    <location>
        <begin position="183"/>
        <end position="200"/>
    </location>
</feature>
<feature type="transmembrane region" description="Helical" evidence="8">
    <location>
        <begin position="293"/>
        <end position="311"/>
    </location>
</feature>
<dbReference type="GO" id="GO:0044038">
    <property type="term" value="P:cell wall macromolecule biosynthetic process"/>
    <property type="evidence" value="ECO:0007669"/>
    <property type="project" value="TreeGrafter"/>
</dbReference>
<gene>
    <name evidence="9" type="ORF">GB2207_00020</name>
</gene>
<feature type="transmembrane region" description="Helical" evidence="8">
    <location>
        <begin position="323"/>
        <end position="342"/>
    </location>
</feature>
<keyword evidence="10" id="KW-1185">Reference proteome</keyword>
<keyword evidence="6 8" id="KW-0472">Membrane</keyword>
<evidence type="ECO:0000256" key="5">
    <source>
        <dbReference type="ARBA" id="ARBA00022989"/>
    </source>
</evidence>
<feature type="transmembrane region" description="Helical" evidence="8">
    <location>
        <begin position="71"/>
        <end position="87"/>
    </location>
</feature>
<keyword evidence="9" id="KW-0328">Glycosyltransferase</keyword>
<comment type="caution">
    <text evidence="9">The sequence shown here is derived from an EMBL/GenBank/DDBJ whole genome shotgun (WGS) entry which is preliminary data.</text>
</comment>
<keyword evidence="7" id="KW-0460">Magnesium</keyword>
<evidence type="ECO:0000256" key="7">
    <source>
        <dbReference type="PIRSR" id="PIRSR600715-1"/>
    </source>
</evidence>
<dbReference type="GO" id="GO:0009103">
    <property type="term" value="P:lipopolysaccharide biosynthetic process"/>
    <property type="evidence" value="ECO:0007669"/>
    <property type="project" value="TreeGrafter"/>
</dbReference>
<evidence type="ECO:0000256" key="8">
    <source>
        <dbReference type="SAM" id="Phobius"/>
    </source>
</evidence>
<dbReference type="GO" id="GO:0071555">
    <property type="term" value="P:cell wall organization"/>
    <property type="evidence" value="ECO:0007669"/>
    <property type="project" value="TreeGrafter"/>
</dbReference>
<comment type="subcellular location">
    <subcellularLocation>
        <location evidence="1">Cell membrane</location>
        <topology evidence="1">Multi-pass membrane protein</topology>
    </subcellularLocation>
</comment>
<feature type="transmembrane region" description="Helical" evidence="8">
    <location>
        <begin position="6"/>
        <end position="23"/>
    </location>
</feature>
<evidence type="ECO:0000256" key="2">
    <source>
        <dbReference type="ARBA" id="ARBA00022475"/>
    </source>
</evidence>
<keyword evidence="2" id="KW-1003">Cell membrane</keyword>
<keyword evidence="7" id="KW-0479">Metal-binding</keyword>
<accession>Q1YQD2</accession>
<name>Q1YQD2_9GAMM</name>
<evidence type="ECO:0000256" key="4">
    <source>
        <dbReference type="ARBA" id="ARBA00022692"/>
    </source>
</evidence>
<reference evidence="9 10" key="1">
    <citation type="submission" date="2006-03" db="EMBL/GenBank/DDBJ databases">
        <authorList>
            <person name="Giovannoni S.J."/>
            <person name="Cho J.-C."/>
            <person name="Ferriera S."/>
            <person name="Johnson J."/>
            <person name="Kravitz S."/>
            <person name="Halpern A."/>
            <person name="Remington K."/>
            <person name="Beeson K."/>
            <person name="Tran B."/>
            <person name="Rogers Y.-H."/>
            <person name="Friedman R."/>
            <person name="Venter J.C."/>
        </authorList>
    </citation>
    <scope>NUCLEOTIDE SEQUENCE [LARGE SCALE GENOMIC DNA]</scope>
    <source>
        <strain evidence="9 10">HTCC2207</strain>
    </source>
</reference>
<dbReference type="InterPro" id="IPR000715">
    <property type="entry name" value="Glycosyl_transferase_4"/>
</dbReference>
<dbReference type="Proteomes" id="UP000005555">
    <property type="component" value="Unassembled WGS sequence"/>
</dbReference>
<feature type="transmembrane region" description="Helical" evidence="8">
    <location>
        <begin position="212"/>
        <end position="233"/>
    </location>
</feature>
<comment type="cofactor">
    <cofactor evidence="7">
        <name>Mg(2+)</name>
        <dbReference type="ChEBI" id="CHEBI:18420"/>
    </cofactor>
</comment>
<feature type="transmembrane region" description="Helical" evidence="8">
    <location>
        <begin position="44"/>
        <end position="65"/>
    </location>
</feature>
<feature type="binding site" evidence="7">
    <location>
        <position position="216"/>
    </location>
    <ligand>
        <name>Mg(2+)</name>
        <dbReference type="ChEBI" id="CHEBI:18420"/>
    </ligand>
</feature>
<dbReference type="PANTHER" id="PTHR22926">
    <property type="entry name" value="PHOSPHO-N-ACETYLMURAMOYL-PENTAPEPTIDE-TRANSFERASE"/>
    <property type="match status" value="1"/>
</dbReference>
<feature type="transmembrane region" description="Helical" evidence="8">
    <location>
        <begin position="123"/>
        <end position="147"/>
    </location>
</feature>
<evidence type="ECO:0000256" key="3">
    <source>
        <dbReference type="ARBA" id="ARBA00022679"/>
    </source>
</evidence>
<keyword evidence="3 9" id="KW-0808">Transferase</keyword>
<protein>
    <submittedName>
        <fullName evidence="9">Undecaprenyl-phosphate alpha-N-acetylglucosaminyltransferase</fullName>
    </submittedName>
</protein>
<keyword evidence="4 8" id="KW-0812">Transmembrane</keyword>
<dbReference type="PANTHER" id="PTHR22926:SF3">
    <property type="entry name" value="UNDECAPRENYL-PHOSPHATE ALPHA-N-ACETYLGLUCOSAMINYL 1-PHOSPHATE TRANSFERASE"/>
    <property type="match status" value="1"/>
</dbReference>
<proteinExistence type="predicted"/>
<evidence type="ECO:0000313" key="9">
    <source>
        <dbReference type="EMBL" id="EAS46311.1"/>
    </source>
</evidence>
<dbReference type="GO" id="GO:0005886">
    <property type="term" value="C:plasma membrane"/>
    <property type="evidence" value="ECO:0007669"/>
    <property type="project" value="UniProtKB-SubCell"/>
</dbReference>
<dbReference type="CDD" id="cd06853">
    <property type="entry name" value="GT_WecA_like"/>
    <property type="match status" value="1"/>
</dbReference>
<feature type="transmembrane region" description="Helical" evidence="8">
    <location>
        <begin position="239"/>
        <end position="259"/>
    </location>
</feature>
<feature type="binding site" evidence="7">
    <location>
        <position position="151"/>
    </location>
    <ligand>
        <name>Mg(2+)</name>
        <dbReference type="ChEBI" id="CHEBI:18420"/>
    </ligand>
</feature>
<organism evidence="9 10">
    <name type="scientific">gamma proteobacterium HTCC2207</name>
    <dbReference type="NCBI Taxonomy" id="314287"/>
    <lineage>
        <taxon>Bacteria</taxon>
        <taxon>Pseudomonadati</taxon>
        <taxon>Pseudomonadota</taxon>
        <taxon>Gammaproteobacteria</taxon>
        <taxon>Cellvibrionales</taxon>
        <taxon>Porticoccaceae</taxon>
        <taxon>SAR92 clade</taxon>
    </lineage>
</organism>
<dbReference type="AlphaFoldDB" id="Q1YQD2"/>
<dbReference type="eggNOG" id="COG0472">
    <property type="taxonomic scope" value="Bacteria"/>
</dbReference>